<organism evidence="1 2">
    <name type="scientific">Chryseobacterium oryctis</name>
    <dbReference type="NCBI Taxonomy" id="2952618"/>
    <lineage>
        <taxon>Bacteria</taxon>
        <taxon>Pseudomonadati</taxon>
        <taxon>Bacteroidota</taxon>
        <taxon>Flavobacteriia</taxon>
        <taxon>Flavobacteriales</taxon>
        <taxon>Weeksellaceae</taxon>
        <taxon>Chryseobacterium group</taxon>
        <taxon>Chryseobacterium</taxon>
    </lineage>
</organism>
<evidence type="ECO:0000313" key="1">
    <source>
        <dbReference type="EMBL" id="MCW3160157.1"/>
    </source>
</evidence>
<dbReference type="RefSeq" id="WP_264742115.1">
    <property type="nucleotide sequence ID" value="NZ_JAPDHV010000001.1"/>
</dbReference>
<name>A0ABT3HK62_9FLAO</name>
<evidence type="ECO:0000313" key="2">
    <source>
        <dbReference type="Proteomes" id="UP001163719"/>
    </source>
</evidence>
<keyword evidence="2" id="KW-1185">Reference proteome</keyword>
<reference evidence="1" key="1">
    <citation type="submission" date="2022-10" db="EMBL/GenBank/DDBJ databases">
        <title>Chryseobacterium babae sp. nov. isolated from the gut of the beetle Oryctes rhinoceros, and Chryseobacterium kimseyorum sp. nov., isolated from a stick insect rearing cage.</title>
        <authorList>
            <person name="Shelomi M."/>
            <person name="Han C.-J."/>
            <person name="Chen W.-M."/>
            <person name="Chen H.-K."/>
            <person name="Liaw S.-J."/>
            <person name="Muhle E."/>
            <person name="Clermont D."/>
        </authorList>
    </citation>
    <scope>NUCLEOTIDE SEQUENCE</scope>
    <source>
        <strain evidence="1">WLa1L2M3</strain>
    </source>
</reference>
<dbReference type="PROSITE" id="PS51257">
    <property type="entry name" value="PROKAR_LIPOPROTEIN"/>
    <property type="match status" value="1"/>
</dbReference>
<accession>A0ABT3HK62</accession>
<proteinExistence type="predicted"/>
<evidence type="ECO:0008006" key="3">
    <source>
        <dbReference type="Google" id="ProtNLM"/>
    </source>
</evidence>
<sequence length="193" mass="22474">MKNIFIFILTISFLLSCKQTENKSAEILNKENKSLEEKFIPKYGKSFFEFDEIEYYHTDISEDKAMDLLDTQNKSKNDKLKFEIILDEKPTNLKSLSFISKLTEIGFTKSSIHKSKFKDIKQIFTEKTVYESYAAACIAVYRDILVFKKDKEIIGLCKICFDCRLFRIVGTDSNTENFGQDGDFEKLAKLLKE</sequence>
<protein>
    <recommendedName>
        <fullName evidence="3">Lipoprotein</fullName>
    </recommendedName>
</protein>
<dbReference type="EMBL" id="JAPDHV010000001">
    <property type="protein sequence ID" value="MCW3160157.1"/>
    <property type="molecule type" value="Genomic_DNA"/>
</dbReference>
<gene>
    <name evidence="1" type="ORF">OH806_02585</name>
</gene>
<comment type="caution">
    <text evidence="1">The sequence shown here is derived from an EMBL/GenBank/DDBJ whole genome shotgun (WGS) entry which is preliminary data.</text>
</comment>
<dbReference type="Proteomes" id="UP001163719">
    <property type="component" value="Unassembled WGS sequence"/>
</dbReference>